<accession>A0A3M7S3Y5</accession>
<protein>
    <submittedName>
        <fullName evidence="1">Spermatogenesis-associated 24 isoform X1</fullName>
    </submittedName>
</protein>
<dbReference type="PANTHER" id="PTHR35155:SF1">
    <property type="entry name" value="SPERMATOGENESIS-ASSOCIATED PROTEIN 24"/>
    <property type="match status" value="1"/>
</dbReference>
<dbReference type="EMBL" id="REGN01002078">
    <property type="protein sequence ID" value="RNA30533.1"/>
    <property type="molecule type" value="Genomic_DNA"/>
</dbReference>
<sequence>MYFCRAKLIFIDRNRFLITLLRMNGNVVTNYAELKVTVPDQTTNDSLIQKTNKSKSLNFEDLLKIIHAQQTTINKLTKEIKKNTQSISKEEYEKILNELETEKYHHAKTKLELIQSKDVINSKIQEIELFKNELEKERCAYASVYQFLKNKLINESSKGIDLISKIAEAEIKYNDVIEGLNQKESRYSQIENDYEHRIEELNLKAEQEKYISSLIQDKPNRNGKTKKKV</sequence>
<dbReference type="Pfam" id="PF15175">
    <property type="entry name" value="SPATA24"/>
    <property type="match status" value="1"/>
</dbReference>
<evidence type="ECO:0000313" key="1">
    <source>
        <dbReference type="EMBL" id="RNA30533.1"/>
    </source>
</evidence>
<evidence type="ECO:0000313" key="2">
    <source>
        <dbReference type="Proteomes" id="UP000276133"/>
    </source>
</evidence>
<name>A0A3M7S3Y5_BRAPC</name>
<gene>
    <name evidence="1" type="ORF">BpHYR1_052180</name>
</gene>
<dbReference type="InterPro" id="IPR029176">
    <property type="entry name" value="SPATA24"/>
</dbReference>
<dbReference type="GO" id="GO:0005634">
    <property type="term" value="C:nucleus"/>
    <property type="evidence" value="ECO:0007669"/>
    <property type="project" value="TreeGrafter"/>
</dbReference>
<dbReference type="GO" id="GO:0005737">
    <property type="term" value="C:cytoplasm"/>
    <property type="evidence" value="ECO:0007669"/>
    <property type="project" value="TreeGrafter"/>
</dbReference>
<dbReference type="OrthoDB" id="10047985at2759"/>
<reference evidence="1 2" key="1">
    <citation type="journal article" date="2018" name="Sci. Rep.">
        <title>Genomic signatures of local adaptation to the degree of environmental predictability in rotifers.</title>
        <authorList>
            <person name="Franch-Gras L."/>
            <person name="Hahn C."/>
            <person name="Garcia-Roger E.M."/>
            <person name="Carmona M.J."/>
            <person name="Serra M."/>
            <person name="Gomez A."/>
        </authorList>
    </citation>
    <scope>NUCLEOTIDE SEQUENCE [LARGE SCALE GENOMIC DNA]</scope>
    <source>
        <strain evidence="1">HYR1</strain>
    </source>
</reference>
<dbReference type="Proteomes" id="UP000276133">
    <property type="component" value="Unassembled WGS sequence"/>
</dbReference>
<dbReference type="AlphaFoldDB" id="A0A3M7S3Y5"/>
<dbReference type="GO" id="GO:0003677">
    <property type="term" value="F:DNA binding"/>
    <property type="evidence" value="ECO:0007669"/>
    <property type="project" value="TreeGrafter"/>
</dbReference>
<keyword evidence="2" id="KW-1185">Reference proteome</keyword>
<dbReference type="PANTHER" id="PTHR35155">
    <property type="entry name" value="SPERMATOGENESIS-ASSOCIATED PROTEIN 24"/>
    <property type="match status" value="1"/>
</dbReference>
<comment type="caution">
    <text evidence="1">The sequence shown here is derived from an EMBL/GenBank/DDBJ whole genome shotgun (WGS) entry which is preliminary data.</text>
</comment>
<proteinExistence type="predicted"/>
<dbReference type="STRING" id="10195.A0A3M7S3Y5"/>
<organism evidence="1 2">
    <name type="scientific">Brachionus plicatilis</name>
    <name type="common">Marine rotifer</name>
    <name type="synonym">Brachionus muelleri</name>
    <dbReference type="NCBI Taxonomy" id="10195"/>
    <lineage>
        <taxon>Eukaryota</taxon>
        <taxon>Metazoa</taxon>
        <taxon>Spiralia</taxon>
        <taxon>Gnathifera</taxon>
        <taxon>Rotifera</taxon>
        <taxon>Eurotatoria</taxon>
        <taxon>Monogononta</taxon>
        <taxon>Pseudotrocha</taxon>
        <taxon>Ploima</taxon>
        <taxon>Brachionidae</taxon>
        <taxon>Brachionus</taxon>
    </lineage>
</organism>